<dbReference type="PANTHER" id="PTHR19879:SF9">
    <property type="entry name" value="TRANSCRIPTION INITIATION FACTOR TFIID SUBUNIT 5"/>
    <property type="match status" value="1"/>
</dbReference>
<keyword evidence="1" id="KW-0853">WD repeat</keyword>
<dbReference type="Gene3D" id="2.130.10.10">
    <property type="entry name" value="YVTN repeat-like/Quinoprotein amine dehydrogenase"/>
    <property type="match status" value="2"/>
</dbReference>
<proteinExistence type="predicted"/>
<evidence type="ECO:0008006" key="4">
    <source>
        <dbReference type="Google" id="ProtNLM"/>
    </source>
</evidence>
<dbReference type="Pfam" id="PF00400">
    <property type="entry name" value="WD40"/>
    <property type="match status" value="2"/>
</dbReference>
<dbReference type="PANTHER" id="PTHR19879">
    <property type="entry name" value="TRANSCRIPTION INITIATION FACTOR TFIID"/>
    <property type="match status" value="1"/>
</dbReference>
<reference evidence="2" key="1">
    <citation type="submission" date="2020-10" db="EMBL/GenBank/DDBJ databases">
        <title>Sequencing the genomes of 1000 actinobacteria strains.</title>
        <authorList>
            <person name="Klenk H.-P."/>
        </authorList>
    </citation>
    <scope>NUCLEOTIDE SEQUENCE</scope>
    <source>
        <strain evidence="2">DSM 45354</strain>
    </source>
</reference>
<dbReference type="SUPFAM" id="SSF50978">
    <property type="entry name" value="WD40 repeat-like"/>
    <property type="match status" value="1"/>
</dbReference>
<protein>
    <recommendedName>
        <fullName evidence="4">WD40 repeat domain-containing protein</fullName>
    </recommendedName>
</protein>
<accession>A0A927MV55</accession>
<evidence type="ECO:0000256" key="1">
    <source>
        <dbReference type="PROSITE-ProRule" id="PRU00221"/>
    </source>
</evidence>
<name>A0A927MV55_9ACTN</name>
<sequence>MTAVSRAAGAVGTAHATVWQAFLDDAPVALAAARGLLGVAGADGRCHVYDAERGESVATFTVEGGLLDATFSPGGSHLALVGPAGHAVWHARDGRLEVAETGEWSARARWFGDDRLAVATGRRVTVRSAGGVGLWSTGPAPSTVTDLQWFRQGREIAVAAYNGVYRYGRHQSAPVGYFPYAGSHLCVAVSSNARWICTGNQDRSVHIWRTRDGNELEMAGFPDKVTRIAFDDGDRWFATNGAPEATVWDFAGKGPSGRSPRLLPGHRSVTALAWRPGGAGVLATTGSEGDLAVWRVESGSPGRPTNPLHTVDLDGPGAALRWLDARHVAAADRTGSVRVVAFDV</sequence>
<dbReference type="SMART" id="SM00320">
    <property type="entry name" value="WD40"/>
    <property type="match status" value="5"/>
</dbReference>
<feature type="repeat" description="WD" evidence="1">
    <location>
        <begin position="187"/>
        <end position="218"/>
    </location>
</feature>
<evidence type="ECO:0000313" key="3">
    <source>
        <dbReference type="Proteomes" id="UP000638648"/>
    </source>
</evidence>
<organism evidence="2 3">
    <name type="scientific">Actinopolymorpha pittospori</name>
    <dbReference type="NCBI Taxonomy" id="648752"/>
    <lineage>
        <taxon>Bacteria</taxon>
        <taxon>Bacillati</taxon>
        <taxon>Actinomycetota</taxon>
        <taxon>Actinomycetes</taxon>
        <taxon>Propionibacteriales</taxon>
        <taxon>Actinopolymorphaceae</taxon>
        <taxon>Actinopolymorpha</taxon>
    </lineage>
</organism>
<evidence type="ECO:0000313" key="2">
    <source>
        <dbReference type="EMBL" id="MBE1607209.1"/>
    </source>
</evidence>
<dbReference type="PROSITE" id="PS50082">
    <property type="entry name" value="WD_REPEATS_2"/>
    <property type="match status" value="1"/>
</dbReference>
<dbReference type="InterPro" id="IPR001680">
    <property type="entry name" value="WD40_rpt"/>
</dbReference>
<dbReference type="InterPro" id="IPR015943">
    <property type="entry name" value="WD40/YVTN_repeat-like_dom_sf"/>
</dbReference>
<comment type="caution">
    <text evidence="2">The sequence shown here is derived from an EMBL/GenBank/DDBJ whole genome shotgun (WGS) entry which is preliminary data.</text>
</comment>
<dbReference type="AlphaFoldDB" id="A0A927MV55"/>
<gene>
    <name evidence="2" type="ORF">HEB94_004057</name>
</gene>
<dbReference type="RefSeq" id="WP_192751193.1">
    <property type="nucleotide sequence ID" value="NZ_JADBEM010000001.1"/>
</dbReference>
<dbReference type="EMBL" id="JADBEM010000001">
    <property type="protein sequence ID" value="MBE1607209.1"/>
    <property type="molecule type" value="Genomic_DNA"/>
</dbReference>
<keyword evidence="3" id="KW-1185">Reference proteome</keyword>
<dbReference type="InterPro" id="IPR036322">
    <property type="entry name" value="WD40_repeat_dom_sf"/>
</dbReference>
<dbReference type="Proteomes" id="UP000638648">
    <property type="component" value="Unassembled WGS sequence"/>
</dbReference>